<organism evidence="3 4">
    <name type="scientific">Tuber melanosporum (strain Mel28)</name>
    <name type="common">Perigord black truffle</name>
    <dbReference type="NCBI Taxonomy" id="656061"/>
    <lineage>
        <taxon>Eukaryota</taxon>
        <taxon>Fungi</taxon>
        <taxon>Dikarya</taxon>
        <taxon>Ascomycota</taxon>
        <taxon>Pezizomycotina</taxon>
        <taxon>Pezizomycetes</taxon>
        <taxon>Pezizales</taxon>
        <taxon>Tuberaceae</taxon>
        <taxon>Tuber</taxon>
    </lineage>
</organism>
<dbReference type="STRING" id="656061.D5GGC1"/>
<dbReference type="InParanoid" id="D5GGC1"/>
<dbReference type="GO" id="GO:0005739">
    <property type="term" value="C:mitochondrion"/>
    <property type="evidence" value="ECO:0007669"/>
    <property type="project" value="UniProtKB-ARBA"/>
</dbReference>
<proteinExistence type="predicted"/>
<protein>
    <submittedName>
        <fullName evidence="3">(Perigord truffle) hypothetical protein</fullName>
    </submittedName>
</protein>
<evidence type="ECO:0000256" key="1">
    <source>
        <dbReference type="SAM" id="Phobius"/>
    </source>
</evidence>
<dbReference type="Pfam" id="PF00961">
    <property type="entry name" value="LAGLIDADG_1"/>
    <property type="match status" value="1"/>
</dbReference>
<dbReference type="GO" id="GO:0004519">
    <property type="term" value="F:endonuclease activity"/>
    <property type="evidence" value="ECO:0007669"/>
    <property type="project" value="InterPro"/>
</dbReference>
<evidence type="ECO:0000259" key="2">
    <source>
        <dbReference type="Pfam" id="PF00961"/>
    </source>
</evidence>
<keyword evidence="4" id="KW-1185">Reference proteome</keyword>
<dbReference type="InterPro" id="IPR027434">
    <property type="entry name" value="Homing_endonucl"/>
</dbReference>
<dbReference type="EMBL" id="FN430262">
    <property type="protein sequence ID" value="CAZ83564.1"/>
    <property type="molecule type" value="Genomic_DNA"/>
</dbReference>
<dbReference type="GeneID" id="9183167"/>
<dbReference type="Gene3D" id="3.10.28.10">
    <property type="entry name" value="Homing endonucleases"/>
    <property type="match status" value="2"/>
</dbReference>
<dbReference type="SUPFAM" id="SSF55608">
    <property type="entry name" value="Homing endonucleases"/>
    <property type="match status" value="2"/>
</dbReference>
<keyword evidence="1" id="KW-0472">Membrane</keyword>
<dbReference type="InterPro" id="IPR004860">
    <property type="entry name" value="LAGLIDADG_dom"/>
</dbReference>
<dbReference type="RefSeq" id="XP_002839373.1">
    <property type="nucleotide sequence ID" value="XM_002839327.1"/>
</dbReference>
<gene>
    <name evidence="3" type="ORF">GSTUM_00002022001</name>
</gene>
<feature type="domain" description="Homing endonuclease LAGLIDADG" evidence="2">
    <location>
        <begin position="110"/>
        <end position="202"/>
    </location>
</feature>
<dbReference type="KEGG" id="tml:GSTUM_00002022001"/>
<evidence type="ECO:0000313" key="3">
    <source>
        <dbReference type="EMBL" id="CAZ83564.1"/>
    </source>
</evidence>
<dbReference type="Proteomes" id="UP000006911">
    <property type="component" value="Unassembled WGS sequence"/>
</dbReference>
<sequence>MVDLFLSKPWFNYYFFVSGVILANASLDIAFHDTYYSNNKFSLIFESLKQPLAYIIGLLTYYLLFIHYFYLLFSDNTKENNFSNTLININKFLDEKSETDIKNYIEQFFVGLLEGDGTITVDFINNCKKRVRIFIALKNLEDNRFMLNLIVKYIGGRVAIERNNRYVTWYATNRTDLAKIFAILAKYSLLSTRKQCQLDFAKDFINSNLDISELEFKKLRDEKYKNQKTMLDLNDKNFLVKKANNTIKSSQFIIGQNYEKYLLKAILTYFNRENNKIGFTLNKEGVTYYKIHVGGKDFRSLLDSHFNSYPLLGNKNSLYIE</sequence>
<dbReference type="AlphaFoldDB" id="D5GGC1"/>
<evidence type="ECO:0000313" key="4">
    <source>
        <dbReference type="Proteomes" id="UP000006911"/>
    </source>
</evidence>
<reference evidence="3 4" key="1">
    <citation type="journal article" date="2010" name="Nature">
        <title>Perigord black truffle genome uncovers evolutionary origins and mechanisms of symbiosis.</title>
        <authorList>
            <person name="Martin F."/>
            <person name="Kohler A."/>
            <person name="Murat C."/>
            <person name="Balestrini R."/>
            <person name="Coutinho P.M."/>
            <person name="Jaillon O."/>
            <person name="Montanini B."/>
            <person name="Morin E."/>
            <person name="Noel B."/>
            <person name="Percudani R."/>
            <person name="Porcel B."/>
            <person name="Rubini A."/>
            <person name="Amicucci A."/>
            <person name="Amselem J."/>
            <person name="Anthouard V."/>
            <person name="Arcioni S."/>
            <person name="Artiguenave F."/>
            <person name="Aury J.M."/>
            <person name="Ballario P."/>
            <person name="Bolchi A."/>
            <person name="Brenna A."/>
            <person name="Brun A."/>
            <person name="Buee M."/>
            <person name="Cantarel B."/>
            <person name="Chevalier G."/>
            <person name="Couloux A."/>
            <person name="Da Silva C."/>
            <person name="Denoeud F."/>
            <person name="Duplessis S."/>
            <person name="Ghignone S."/>
            <person name="Hilselberger B."/>
            <person name="Iotti M."/>
            <person name="Marcais B."/>
            <person name="Mello A."/>
            <person name="Miranda M."/>
            <person name="Pacioni G."/>
            <person name="Quesneville H."/>
            <person name="Riccioni C."/>
            <person name="Ruotolo R."/>
            <person name="Splivallo R."/>
            <person name="Stocchi V."/>
            <person name="Tisserant E."/>
            <person name="Viscomi A.R."/>
            <person name="Zambonelli A."/>
            <person name="Zampieri E."/>
            <person name="Henrissat B."/>
            <person name="Lebrun M.H."/>
            <person name="Paolocci F."/>
            <person name="Bonfante P."/>
            <person name="Ottonello S."/>
            <person name="Wincker P."/>
        </authorList>
    </citation>
    <scope>NUCLEOTIDE SEQUENCE [LARGE SCALE GENOMIC DNA]</scope>
    <source>
        <strain evidence="3 4">Mel28</strain>
    </source>
</reference>
<accession>D5GGC1</accession>
<dbReference type="PANTHER" id="PTHR36181:SF2">
    <property type="entry name" value="INTRON-ENCODED ENDONUCLEASE AI3-RELATED"/>
    <property type="match status" value="1"/>
</dbReference>
<dbReference type="eggNOG" id="ENOG502S2UT">
    <property type="taxonomic scope" value="Eukaryota"/>
</dbReference>
<dbReference type="InterPro" id="IPR051289">
    <property type="entry name" value="LAGLIDADG_Endonuclease"/>
</dbReference>
<dbReference type="PANTHER" id="PTHR36181">
    <property type="entry name" value="INTRON-ENCODED ENDONUCLEASE AI3-RELATED"/>
    <property type="match status" value="1"/>
</dbReference>
<feature type="transmembrane region" description="Helical" evidence="1">
    <location>
        <begin position="12"/>
        <end position="31"/>
    </location>
</feature>
<feature type="transmembrane region" description="Helical" evidence="1">
    <location>
        <begin position="52"/>
        <end position="73"/>
    </location>
</feature>
<name>D5GGC1_TUBMM</name>
<keyword evidence="1" id="KW-0812">Transmembrane</keyword>
<keyword evidence="1" id="KW-1133">Transmembrane helix</keyword>
<dbReference type="HOGENOM" id="CLU_1019302_0_0_1"/>